<evidence type="ECO:0000313" key="3">
    <source>
        <dbReference type="Proteomes" id="UP000001431"/>
    </source>
</evidence>
<dbReference type="SUPFAM" id="SSF56235">
    <property type="entry name" value="N-terminal nucleophile aminohydrolases (Ntn hydrolases)"/>
    <property type="match status" value="1"/>
</dbReference>
<dbReference type="PROSITE" id="PS51278">
    <property type="entry name" value="GATASE_TYPE_2"/>
    <property type="match status" value="1"/>
</dbReference>
<dbReference type="Pfam" id="PF13522">
    <property type="entry name" value="GATase_6"/>
    <property type="match status" value="1"/>
</dbReference>
<dbReference type="Proteomes" id="UP000001431">
    <property type="component" value="Chromosome"/>
</dbReference>
<dbReference type="OrthoDB" id="350529at2157"/>
<dbReference type="Gene3D" id="3.60.20.10">
    <property type="entry name" value="Glutamine Phosphoribosylpyrophosphate, subunit 1, domain 1"/>
    <property type="match status" value="1"/>
</dbReference>
<dbReference type="InterPro" id="IPR017932">
    <property type="entry name" value="GATase_2_dom"/>
</dbReference>
<dbReference type="GO" id="GO:0016740">
    <property type="term" value="F:transferase activity"/>
    <property type="evidence" value="ECO:0007669"/>
    <property type="project" value="UniProtKB-KW"/>
</dbReference>
<dbReference type="STRING" id="410359.Pcal_1610"/>
<dbReference type="HOGENOM" id="CLU_1253632_0_0_2"/>
<dbReference type="InterPro" id="IPR029055">
    <property type="entry name" value="Ntn_hydrolases_N"/>
</dbReference>
<dbReference type="GeneID" id="4909934"/>
<evidence type="ECO:0000313" key="2">
    <source>
        <dbReference type="EMBL" id="ABO09027.1"/>
    </source>
</evidence>
<organism evidence="2 3">
    <name type="scientific">Pyrobaculum calidifontis (strain DSM 21063 / JCM 11548 / VA1)</name>
    <dbReference type="NCBI Taxonomy" id="410359"/>
    <lineage>
        <taxon>Archaea</taxon>
        <taxon>Thermoproteota</taxon>
        <taxon>Thermoprotei</taxon>
        <taxon>Thermoproteales</taxon>
        <taxon>Thermoproteaceae</taxon>
        <taxon>Pyrobaculum</taxon>
    </lineage>
</organism>
<dbReference type="eggNOG" id="arCOG03639">
    <property type="taxonomic scope" value="Archaea"/>
</dbReference>
<proteinExistence type="predicted"/>
<reference evidence="2" key="1">
    <citation type="submission" date="2007-02" db="EMBL/GenBank/DDBJ databases">
        <title>Complete sequence of Pyrobaculum calidifontis JCM 11548.</title>
        <authorList>
            <consortium name="US DOE Joint Genome Institute"/>
            <person name="Copeland A."/>
            <person name="Lucas S."/>
            <person name="Lapidus A."/>
            <person name="Barry K."/>
            <person name="Glavina del Rio T."/>
            <person name="Dalin E."/>
            <person name="Tice H."/>
            <person name="Pitluck S."/>
            <person name="Chain P."/>
            <person name="Malfatti S."/>
            <person name="Shin M."/>
            <person name="Vergez L."/>
            <person name="Schmutz J."/>
            <person name="Larimer F."/>
            <person name="Land M."/>
            <person name="Hauser L."/>
            <person name="Kyrpides N."/>
            <person name="Mikhailova N."/>
            <person name="Cozen A.E."/>
            <person name="Fitz-Gibbon S.T."/>
            <person name="House C.H."/>
            <person name="Saltikov C."/>
            <person name="Lowe T.M."/>
            <person name="Richardson P."/>
        </authorList>
    </citation>
    <scope>NUCLEOTIDE SEQUENCE [LARGE SCALE GENOMIC DNA]</scope>
    <source>
        <strain evidence="2">JCM 11548</strain>
    </source>
</reference>
<dbReference type="EMBL" id="CP000561">
    <property type="protein sequence ID" value="ABO09027.1"/>
    <property type="molecule type" value="Genomic_DNA"/>
</dbReference>
<accession>A3MWL0</accession>
<keyword evidence="3" id="KW-1185">Reference proteome</keyword>
<dbReference type="AlphaFoldDB" id="A3MWL0"/>
<sequence length="223" mass="24865">MCRFFVAIGGYPPEEALEDFAAVSRRDRTMGWSHGSGWGMLWLRRGEAGVYRSVRAIWESFVPPPRGYDIYVLHSRLASVGSIAIENTHPILRGGFAIVHNGTLDKEGLTAELKRRGLDVKTAGGTDTELLLSAFVELGGNEKAAREVAEVAKRYIDREEPLLNFAIVDLNEAQVYLYTYRLVEHPHFVPQISKGSPILISSEPVGRDSWMPIPNDTLLTLRT</sequence>
<name>A3MWL0_PYRCJ</name>
<dbReference type="PANTHER" id="PTHR42824:SF1">
    <property type="entry name" value="GLUTAMINE AMIDOTRANSFERASE YAFJ-RELATED"/>
    <property type="match status" value="1"/>
</dbReference>
<protein>
    <submittedName>
        <fullName evidence="2">Glutamine amidotransferase-like protein</fullName>
    </submittedName>
</protein>
<feature type="domain" description="Glutamine amidotransferase type-2" evidence="1">
    <location>
        <begin position="2"/>
        <end position="223"/>
    </location>
</feature>
<gene>
    <name evidence="2" type="ordered locus">Pcal_1610</name>
</gene>
<dbReference type="KEGG" id="pcl:Pcal_1610"/>
<evidence type="ECO:0000259" key="1">
    <source>
        <dbReference type="PROSITE" id="PS51278"/>
    </source>
</evidence>
<dbReference type="RefSeq" id="WP_011850285.1">
    <property type="nucleotide sequence ID" value="NC_009073.1"/>
</dbReference>
<dbReference type="PANTHER" id="PTHR42824">
    <property type="entry name" value="GLUTAMINE AMIDOTRANSFERASE"/>
    <property type="match status" value="1"/>
</dbReference>